<dbReference type="RefSeq" id="WP_131101165.1">
    <property type="nucleotide sequence ID" value="NZ_CP036455.1"/>
</dbReference>
<dbReference type="Pfam" id="PF19590">
    <property type="entry name" value="TrbL_3"/>
    <property type="match status" value="1"/>
</dbReference>
<dbReference type="AlphaFoldDB" id="A0A4P6Q9M8"/>
<keyword evidence="4" id="KW-1185">Reference proteome</keyword>
<proteinExistence type="predicted"/>
<protein>
    <recommendedName>
        <fullName evidence="5">TrbL/VirB6 plasmid conjugal transfer protein</fullName>
    </recommendedName>
</protein>
<dbReference type="Proteomes" id="UP000292235">
    <property type="component" value="Chromosome"/>
</dbReference>
<dbReference type="KEGG" id="strr:EKD16_22940"/>
<evidence type="ECO:0008006" key="5">
    <source>
        <dbReference type="Google" id="ProtNLM"/>
    </source>
</evidence>
<feature type="transmembrane region" description="Helical" evidence="2">
    <location>
        <begin position="191"/>
        <end position="212"/>
    </location>
</feature>
<gene>
    <name evidence="3" type="ORF">EKD16_22940</name>
</gene>
<keyword evidence="2" id="KW-0812">Transmembrane</keyword>
<keyword evidence="2" id="KW-1133">Transmembrane helix</keyword>
<organism evidence="3 4">
    <name type="scientific">Streptomonospora litoralis</name>
    <dbReference type="NCBI Taxonomy" id="2498135"/>
    <lineage>
        <taxon>Bacteria</taxon>
        <taxon>Bacillati</taxon>
        <taxon>Actinomycetota</taxon>
        <taxon>Actinomycetes</taxon>
        <taxon>Streptosporangiales</taxon>
        <taxon>Nocardiopsidaceae</taxon>
        <taxon>Streptomonospora</taxon>
    </lineage>
</organism>
<feature type="compositionally biased region" description="Low complexity" evidence="1">
    <location>
        <begin position="467"/>
        <end position="488"/>
    </location>
</feature>
<evidence type="ECO:0000256" key="1">
    <source>
        <dbReference type="SAM" id="MobiDB-lite"/>
    </source>
</evidence>
<dbReference type="EMBL" id="CP036455">
    <property type="protein sequence ID" value="QBI56341.1"/>
    <property type="molecule type" value="Genomic_DNA"/>
</dbReference>
<feature type="transmembrane region" description="Helical" evidence="2">
    <location>
        <begin position="166"/>
        <end position="185"/>
    </location>
</feature>
<dbReference type="InterPro" id="IPR045782">
    <property type="entry name" value="TrbL_3"/>
</dbReference>
<feature type="compositionally biased region" description="Polar residues" evidence="1">
    <location>
        <begin position="408"/>
        <end position="423"/>
    </location>
</feature>
<accession>A0A4P6Q9M8</accession>
<reference evidence="3 4" key="1">
    <citation type="submission" date="2019-02" db="EMBL/GenBank/DDBJ databases">
        <authorList>
            <person name="Khodamoradi S."/>
            <person name="Hahnke R.L."/>
            <person name="Kaempfer P."/>
            <person name="Schumann P."/>
            <person name="Rohde M."/>
            <person name="Steinert M."/>
            <person name="Luzhetskyy A."/>
            <person name="Wink J."/>
            <person name="Ruckert C."/>
        </authorList>
    </citation>
    <scope>NUCLEOTIDE SEQUENCE [LARGE SCALE GENOMIC DNA]</scope>
    <source>
        <strain evidence="3 4">M2</strain>
    </source>
</reference>
<feature type="transmembrane region" description="Helical" evidence="2">
    <location>
        <begin position="250"/>
        <end position="271"/>
    </location>
</feature>
<keyword evidence="2" id="KW-0472">Membrane</keyword>
<feature type="transmembrane region" description="Helical" evidence="2">
    <location>
        <begin position="65"/>
        <end position="83"/>
    </location>
</feature>
<sequence>MSAGPTQDWINESIEGIIKTLFEEVLLSDTYTVPGETEVDLSGHIPLYPVIDQGMLNLQNLFNPFVLFLATLGILMSTIRLLWQRRLDPMLDLVRGLLTVIITTFAGIFFIHLLMGFSRALAAMIVDQGGGRESFIDSAGSVYASIMQVGLAGSESGFATQAAGESVTYIVGLAVVLGLIAQLVILVLLQAVIYLIACILPLAAASTMVPGLRIFPKVIGWLVACLLYKPLILLMYLAGLVILSGSGDDLFRYFVGAAIMLLATGALPVLMKLMSHTGVLMMAGAMGAGSAALGGHGDGGGGGGGGDAGGGAQGGNAQNTGGGQQAENSGNSQAQAAVQRSGALSNNLPSPDTPQSDSAPADGAFQAGPLGVAAGSAGAGGAVQAAGAGAGAGTDAAGGLETTAASELTTGADTETTVSTAPSGVTDAGGGDAGAPGAAEPGGDSAAAGMAEPAVDTPAGADGGTGAQAEASQPAAPGASGADGARGV</sequence>
<feature type="transmembrane region" description="Helical" evidence="2">
    <location>
        <begin position="219"/>
        <end position="244"/>
    </location>
</feature>
<evidence type="ECO:0000256" key="2">
    <source>
        <dbReference type="SAM" id="Phobius"/>
    </source>
</evidence>
<evidence type="ECO:0000313" key="3">
    <source>
        <dbReference type="EMBL" id="QBI56341.1"/>
    </source>
</evidence>
<feature type="compositionally biased region" description="Low complexity" evidence="1">
    <location>
        <begin position="435"/>
        <end position="460"/>
    </location>
</feature>
<dbReference type="OrthoDB" id="3694109at2"/>
<feature type="compositionally biased region" description="Gly residues" evidence="1">
    <location>
        <begin position="302"/>
        <end position="324"/>
    </location>
</feature>
<feature type="region of interest" description="Disordered" evidence="1">
    <location>
        <begin position="408"/>
        <end position="488"/>
    </location>
</feature>
<evidence type="ECO:0000313" key="4">
    <source>
        <dbReference type="Proteomes" id="UP000292235"/>
    </source>
</evidence>
<feature type="region of interest" description="Disordered" evidence="1">
    <location>
        <begin position="302"/>
        <end position="365"/>
    </location>
</feature>
<feature type="transmembrane region" description="Helical" evidence="2">
    <location>
        <begin position="95"/>
        <end position="115"/>
    </location>
</feature>
<feature type="compositionally biased region" description="Polar residues" evidence="1">
    <location>
        <begin position="327"/>
        <end position="358"/>
    </location>
</feature>
<name>A0A4P6Q9M8_9ACTN</name>